<keyword evidence="3" id="KW-1185">Reference proteome</keyword>
<proteinExistence type="predicted"/>
<evidence type="ECO:0000313" key="2">
    <source>
        <dbReference type="EMBL" id="CAF9922478.1"/>
    </source>
</evidence>
<name>A0A8H3IKR2_9LECA</name>
<dbReference type="Proteomes" id="UP000664169">
    <property type="component" value="Unassembled WGS sequence"/>
</dbReference>
<dbReference type="EMBL" id="CAJPDQ010000018">
    <property type="protein sequence ID" value="CAF9922478.1"/>
    <property type="molecule type" value="Genomic_DNA"/>
</dbReference>
<comment type="caution">
    <text evidence="2">The sequence shown here is derived from an EMBL/GenBank/DDBJ whole genome shotgun (WGS) entry which is preliminary data.</text>
</comment>
<organism evidence="2 3">
    <name type="scientific">Gomphillus americanus</name>
    <dbReference type="NCBI Taxonomy" id="1940652"/>
    <lineage>
        <taxon>Eukaryota</taxon>
        <taxon>Fungi</taxon>
        <taxon>Dikarya</taxon>
        <taxon>Ascomycota</taxon>
        <taxon>Pezizomycotina</taxon>
        <taxon>Lecanoromycetes</taxon>
        <taxon>OSLEUM clade</taxon>
        <taxon>Ostropomycetidae</taxon>
        <taxon>Ostropales</taxon>
        <taxon>Graphidaceae</taxon>
        <taxon>Gomphilloideae</taxon>
        <taxon>Gomphillus</taxon>
    </lineage>
</organism>
<evidence type="ECO:0000313" key="3">
    <source>
        <dbReference type="Proteomes" id="UP000664169"/>
    </source>
</evidence>
<gene>
    <name evidence="2" type="ORF">GOMPHAMPRED_002570</name>
</gene>
<evidence type="ECO:0000256" key="1">
    <source>
        <dbReference type="SAM" id="MobiDB-lite"/>
    </source>
</evidence>
<feature type="compositionally biased region" description="Low complexity" evidence="1">
    <location>
        <begin position="290"/>
        <end position="305"/>
    </location>
</feature>
<dbReference type="AlphaFoldDB" id="A0A8H3IKR2"/>
<sequence>MDPPSRDNRTAMPPELMLGNWCYRNVYKQYLSQEILKQRQNSLMVILEGEQSEARNHWIDRQNTQTIGWDAAMFQRALYSTDDIVQDSVDNFVDVLSGRHPHRVRLMKGFPRPSNMPDKIFMEYLWCELKESEKSICEERLGADGTEREGGYKKAFQLLQRIHGVKHLDELLKEEVTRRWASYLKHDAGNRVLILNPRQVILGSRRLDTTSYPARPAPTESYPKRKDPPGGDFGGRKRAKVADAPMPDLTPRHLPNLADQDRRARASMQRPRRQSTLRREIRYEESSEVSMKISLSSPSDSIQSS</sequence>
<feature type="region of interest" description="Disordered" evidence="1">
    <location>
        <begin position="206"/>
        <end position="305"/>
    </location>
</feature>
<reference evidence="2" key="1">
    <citation type="submission" date="2021-03" db="EMBL/GenBank/DDBJ databases">
        <authorList>
            <person name="Tagirdzhanova G."/>
        </authorList>
    </citation>
    <scope>NUCLEOTIDE SEQUENCE</scope>
</reference>
<protein>
    <submittedName>
        <fullName evidence="2">Uncharacterized protein</fullName>
    </submittedName>
</protein>
<accession>A0A8H3IKR2</accession>